<organism evidence="2 3">
    <name type="scientific">Babesia ovis</name>
    <dbReference type="NCBI Taxonomy" id="5869"/>
    <lineage>
        <taxon>Eukaryota</taxon>
        <taxon>Sar</taxon>
        <taxon>Alveolata</taxon>
        <taxon>Apicomplexa</taxon>
        <taxon>Aconoidasida</taxon>
        <taxon>Piroplasmida</taxon>
        <taxon>Babesiidae</taxon>
        <taxon>Babesia</taxon>
    </lineage>
</organism>
<dbReference type="AlphaFoldDB" id="A0A9W5WUB9"/>
<evidence type="ECO:0000256" key="1">
    <source>
        <dbReference type="SAM" id="SignalP"/>
    </source>
</evidence>
<protein>
    <submittedName>
        <fullName evidence="2">Uncharacterized protein</fullName>
    </submittedName>
</protein>
<dbReference type="Proteomes" id="UP001057455">
    <property type="component" value="Unassembled WGS sequence"/>
</dbReference>
<sequence>MMLILLYFPALCNVIVFAWSLRGRPPRQHFAFITGTTLERCNFRCAASSFFDEEEVRAANPPAPPPPPRVPATFVMDDALSAYRYANIGSATGDLRHIAALPYAEIRYQDKGSLVPFRSVGEIISCYSNRLNSLLSNYNEWTCAFNPDRKDLMDLSLYNPLGSDSYYAVVFYCAWQSESVALKRAIHQLCGRYAFLRDPPVVHGPKPKEKLEEVIARLNEWESRYAEMVEDARSKGLPDPPPPPMVERERVTMTMYSKNSAETAKVLNRLHAKYNFRWWMPHIGQQKYNKVFCRAYNELYNTSYKRVRSDKSRLAYKLKNTGRQPENSSKKMENIPGLTRINFILVRLANSVMLSNSRRGLQRMRSAAHGHEKEMHFNEIIMRLLIDIGVLYKDMPAIRLFKCKNPLDDIPSVAAHKDYIKQPFDEYLNFYQPDPFRIAARTLYGLPTLRKCSHLAIPSDFEYLGGIAGLLDLGDPPKSDELLEGSGDQDIGEFRKRLTPSESGTSDLSRLDPMLAALELMYKVNLRQIIDSRPVPDTYGYFNP</sequence>
<reference evidence="2" key="1">
    <citation type="submission" date="2019-12" db="EMBL/GenBank/DDBJ databases">
        <title>Genome sequence of Babesia ovis.</title>
        <authorList>
            <person name="Yamagishi J."/>
            <person name="Sevinc F."/>
            <person name="Xuan X."/>
        </authorList>
    </citation>
    <scope>NUCLEOTIDE SEQUENCE</scope>
    <source>
        <strain evidence="2">Selcuk</strain>
    </source>
</reference>
<comment type="caution">
    <text evidence="2">The sequence shown here is derived from an EMBL/GenBank/DDBJ whole genome shotgun (WGS) entry which is preliminary data.</text>
</comment>
<proteinExistence type="predicted"/>
<keyword evidence="3" id="KW-1185">Reference proteome</keyword>
<feature type="signal peptide" evidence="1">
    <location>
        <begin position="1"/>
        <end position="18"/>
    </location>
</feature>
<feature type="chain" id="PRO_5040759214" evidence="1">
    <location>
        <begin position="19"/>
        <end position="544"/>
    </location>
</feature>
<evidence type="ECO:0000313" key="2">
    <source>
        <dbReference type="EMBL" id="GFE53820.1"/>
    </source>
</evidence>
<dbReference type="EMBL" id="BLIY01000007">
    <property type="protein sequence ID" value="GFE53820.1"/>
    <property type="molecule type" value="Genomic_DNA"/>
</dbReference>
<accession>A0A9W5WUB9</accession>
<evidence type="ECO:0000313" key="3">
    <source>
        <dbReference type="Proteomes" id="UP001057455"/>
    </source>
</evidence>
<keyword evidence="1" id="KW-0732">Signal</keyword>
<dbReference type="OrthoDB" id="364432at2759"/>
<gene>
    <name evidence="2" type="ORF">BaOVIS_012240</name>
</gene>
<name>A0A9W5WUB9_BABOV</name>